<reference evidence="2" key="2">
    <citation type="submission" date="2019-07" db="EMBL/GenBank/DDBJ databases">
        <authorList>
            <person name="Seetharam A."/>
            <person name="Woodhouse M."/>
            <person name="Cannon E."/>
        </authorList>
    </citation>
    <scope>NUCLEOTIDE SEQUENCE [LARGE SCALE GENOMIC DNA]</scope>
    <source>
        <strain evidence="2">cv. B73</strain>
    </source>
</reference>
<feature type="region of interest" description="Disordered" evidence="1">
    <location>
        <begin position="1"/>
        <end position="29"/>
    </location>
</feature>
<feature type="compositionally biased region" description="Low complexity" evidence="1">
    <location>
        <begin position="1"/>
        <end position="25"/>
    </location>
</feature>
<dbReference type="EnsemblPlants" id="Zm00001eb297950_T001">
    <property type="protein sequence ID" value="Zm00001eb297950_P001"/>
    <property type="gene ID" value="Zm00001eb297950"/>
</dbReference>
<dbReference type="AlphaFoldDB" id="A0A804Q4F3"/>
<reference evidence="2" key="3">
    <citation type="submission" date="2021-05" db="UniProtKB">
        <authorList>
            <consortium name="EnsemblPlants"/>
        </authorList>
    </citation>
    <scope>IDENTIFICATION</scope>
    <source>
        <strain evidence="2">cv. B73</strain>
    </source>
</reference>
<keyword evidence="3" id="KW-1185">Reference proteome</keyword>
<dbReference type="KEGG" id="zma:109940246"/>
<dbReference type="InParanoid" id="A0A804Q4F3"/>
<accession>A0A804Q4F3</accession>
<organism evidence="2 3">
    <name type="scientific">Zea mays</name>
    <name type="common">Maize</name>
    <dbReference type="NCBI Taxonomy" id="4577"/>
    <lineage>
        <taxon>Eukaryota</taxon>
        <taxon>Viridiplantae</taxon>
        <taxon>Streptophyta</taxon>
        <taxon>Embryophyta</taxon>
        <taxon>Tracheophyta</taxon>
        <taxon>Spermatophyta</taxon>
        <taxon>Magnoliopsida</taxon>
        <taxon>Liliopsida</taxon>
        <taxon>Poales</taxon>
        <taxon>Poaceae</taxon>
        <taxon>PACMAD clade</taxon>
        <taxon>Panicoideae</taxon>
        <taxon>Andropogonodae</taxon>
        <taxon>Andropogoneae</taxon>
        <taxon>Tripsacinae</taxon>
        <taxon>Zea</taxon>
    </lineage>
</organism>
<name>A0A804Q4F3_MAIZE</name>
<evidence type="ECO:0000313" key="2">
    <source>
        <dbReference type="EnsemblPlants" id="Zm00001eb297950_P001"/>
    </source>
</evidence>
<dbReference type="Proteomes" id="UP000007305">
    <property type="component" value="Chromosome 6"/>
</dbReference>
<proteinExistence type="predicted"/>
<evidence type="ECO:0000256" key="1">
    <source>
        <dbReference type="SAM" id="MobiDB-lite"/>
    </source>
</evidence>
<evidence type="ECO:0000313" key="3">
    <source>
        <dbReference type="Proteomes" id="UP000007305"/>
    </source>
</evidence>
<gene>
    <name evidence="2" type="primary">LOC109940246</name>
</gene>
<dbReference type="GeneID" id="109940246"/>
<reference evidence="3" key="1">
    <citation type="journal article" date="2009" name="Science">
        <title>The B73 maize genome: complexity, diversity, and dynamics.</title>
        <authorList>
            <person name="Schnable P.S."/>
            <person name="Ware D."/>
            <person name="Fulton R.S."/>
            <person name="Stein J.C."/>
            <person name="Wei F."/>
            <person name="Pasternak S."/>
            <person name="Liang C."/>
            <person name="Zhang J."/>
            <person name="Fulton L."/>
            <person name="Graves T.A."/>
            <person name="Minx P."/>
            <person name="Reily A.D."/>
            <person name="Courtney L."/>
            <person name="Kruchowski S.S."/>
            <person name="Tomlinson C."/>
            <person name="Strong C."/>
            <person name="Delehaunty K."/>
            <person name="Fronick C."/>
            <person name="Courtney B."/>
            <person name="Rock S.M."/>
            <person name="Belter E."/>
            <person name="Du F."/>
            <person name="Kim K."/>
            <person name="Abbott R.M."/>
            <person name="Cotton M."/>
            <person name="Levy A."/>
            <person name="Marchetto P."/>
            <person name="Ochoa K."/>
            <person name="Jackson S.M."/>
            <person name="Gillam B."/>
            <person name="Chen W."/>
            <person name="Yan L."/>
            <person name="Higginbotham J."/>
            <person name="Cardenas M."/>
            <person name="Waligorski J."/>
            <person name="Applebaum E."/>
            <person name="Phelps L."/>
            <person name="Falcone J."/>
            <person name="Kanchi K."/>
            <person name="Thane T."/>
            <person name="Scimone A."/>
            <person name="Thane N."/>
            <person name="Henke J."/>
            <person name="Wang T."/>
            <person name="Ruppert J."/>
            <person name="Shah N."/>
            <person name="Rotter K."/>
            <person name="Hodges J."/>
            <person name="Ingenthron E."/>
            <person name="Cordes M."/>
            <person name="Kohlberg S."/>
            <person name="Sgro J."/>
            <person name="Delgado B."/>
            <person name="Mead K."/>
            <person name="Chinwalla A."/>
            <person name="Leonard S."/>
            <person name="Crouse K."/>
            <person name="Collura K."/>
            <person name="Kudrna D."/>
            <person name="Currie J."/>
            <person name="He R."/>
            <person name="Angelova A."/>
            <person name="Rajasekar S."/>
            <person name="Mueller T."/>
            <person name="Lomeli R."/>
            <person name="Scara G."/>
            <person name="Ko A."/>
            <person name="Delaney K."/>
            <person name="Wissotski M."/>
            <person name="Lopez G."/>
            <person name="Campos D."/>
            <person name="Braidotti M."/>
            <person name="Ashley E."/>
            <person name="Golser W."/>
            <person name="Kim H."/>
            <person name="Lee S."/>
            <person name="Lin J."/>
            <person name="Dujmic Z."/>
            <person name="Kim W."/>
            <person name="Talag J."/>
            <person name="Zuccolo A."/>
            <person name="Fan C."/>
            <person name="Sebastian A."/>
            <person name="Kramer M."/>
            <person name="Spiegel L."/>
            <person name="Nascimento L."/>
            <person name="Zutavern T."/>
            <person name="Miller B."/>
            <person name="Ambroise C."/>
            <person name="Muller S."/>
            <person name="Spooner W."/>
            <person name="Narechania A."/>
            <person name="Ren L."/>
            <person name="Wei S."/>
            <person name="Kumari S."/>
            <person name="Faga B."/>
            <person name="Levy M.J."/>
            <person name="McMahan L."/>
            <person name="Van Buren P."/>
            <person name="Vaughn M.W."/>
            <person name="Ying K."/>
            <person name="Yeh C.-T."/>
            <person name="Emrich S.J."/>
            <person name="Jia Y."/>
            <person name="Kalyanaraman A."/>
            <person name="Hsia A.-P."/>
            <person name="Barbazuk W.B."/>
            <person name="Baucom R.S."/>
            <person name="Brutnell T.P."/>
            <person name="Carpita N.C."/>
            <person name="Chaparro C."/>
            <person name="Chia J.-M."/>
            <person name="Deragon J.-M."/>
            <person name="Estill J.C."/>
            <person name="Fu Y."/>
            <person name="Jeddeloh J.A."/>
            <person name="Han Y."/>
            <person name="Lee H."/>
            <person name="Li P."/>
            <person name="Lisch D.R."/>
            <person name="Liu S."/>
            <person name="Liu Z."/>
            <person name="Nagel D.H."/>
            <person name="McCann M.C."/>
            <person name="SanMiguel P."/>
            <person name="Myers A.M."/>
            <person name="Nettleton D."/>
            <person name="Nguyen J."/>
            <person name="Penning B.W."/>
            <person name="Ponnala L."/>
            <person name="Schneider K.L."/>
            <person name="Schwartz D.C."/>
            <person name="Sharma A."/>
            <person name="Soderlund C."/>
            <person name="Springer N.M."/>
            <person name="Sun Q."/>
            <person name="Wang H."/>
            <person name="Waterman M."/>
            <person name="Westerman R."/>
            <person name="Wolfgruber T.K."/>
            <person name="Yang L."/>
            <person name="Yu Y."/>
            <person name="Zhang L."/>
            <person name="Zhou S."/>
            <person name="Zhu Q."/>
            <person name="Bennetzen J.L."/>
            <person name="Dawe R.K."/>
            <person name="Jiang J."/>
            <person name="Jiang N."/>
            <person name="Presting G.G."/>
            <person name="Wessler S.R."/>
            <person name="Aluru S."/>
            <person name="Martienssen R.A."/>
            <person name="Clifton S.W."/>
            <person name="McCombie W.R."/>
            <person name="Wing R.A."/>
            <person name="Wilson R.K."/>
        </authorList>
    </citation>
    <scope>NUCLEOTIDE SEQUENCE [LARGE SCALE GENOMIC DNA]</scope>
    <source>
        <strain evidence="3">cv. B73</strain>
    </source>
</reference>
<dbReference type="RefSeq" id="XP_020395270.1">
    <property type="nucleotide sequence ID" value="XM_020539681.3"/>
</dbReference>
<dbReference type="Gramene" id="Zm00001eb297950_T001">
    <property type="protein sequence ID" value="Zm00001eb297950_P001"/>
    <property type="gene ID" value="Zm00001eb297950"/>
</dbReference>
<protein>
    <submittedName>
        <fullName evidence="2">Uncharacterized protein</fullName>
    </submittedName>
</protein>
<sequence length="160" mass="17659">MTSSLSSGSSALASGLHGAPSSTTAQGGGQTAGEVSLLLGAADNVFKQEGETAYLASKRNIKQRLVAFYMYHPEDRSKGRHSHTVGCLITMSLKQHMPGMQRSFLSIVDLKIIPGGNIIFGFRYEYRQMRRGMEAHHLLSAKSCSYPWSKSERVKHTWHM</sequence>